<name>A0A7S3WU49_EMIHU</name>
<proteinExistence type="predicted"/>
<organism evidence="2">
    <name type="scientific">Emiliania huxleyi</name>
    <name type="common">Coccolithophore</name>
    <name type="synonym">Pontosphaera huxleyi</name>
    <dbReference type="NCBI Taxonomy" id="2903"/>
    <lineage>
        <taxon>Eukaryota</taxon>
        <taxon>Haptista</taxon>
        <taxon>Haptophyta</taxon>
        <taxon>Prymnesiophyceae</taxon>
        <taxon>Isochrysidales</taxon>
        <taxon>Noelaerhabdaceae</taxon>
        <taxon>Emiliania</taxon>
    </lineage>
</organism>
<dbReference type="AlphaFoldDB" id="A0A7S3WU49"/>
<dbReference type="EMBL" id="HBIR01043909">
    <property type="protein sequence ID" value="CAE0577317.1"/>
    <property type="molecule type" value="Transcribed_RNA"/>
</dbReference>
<accession>A0A7S3WU49</accession>
<evidence type="ECO:0000256" key="1">
    <source>
        <dbReference type="SAM" id="MobiDB-lite"/>
    </source>
</evidence>
<evidence type="ECO:0000313" key="2">
    <source>
        <dbReference type="EMBL" id="CAE0577317.1"/>
    </source>
</evidence>
<gene>
    <name evidence="2" type="ORF">EHUX00137_LOCUS34272</name>
</gene>
<feature type="region of interest" description="Disordered" evidence="1">
    <location>
        <begin position="44"/>
        <end position="74"/>
    </location>
</feature>
<sequence>MAADLLGVVGAVAVESVLCRRAALSISTVGVCPLCCSLCPLRRLPPPVPPLPRQRREPSPSQWPPASTAVHSSSGGVAHLPALFRASATPACTKLGWTSSTTSLYASAT</sequence>
<reference evidence="2" key="1">
    <citation type="submission" date="2021-01" db="EMBL/GenBank/DDBJ databases">
        <authorList>
            <person name="Corre E."/>
            <person name="Pelletier E."/>
            <person name="Niang G."/>
            <person name="Scheremetjew M."/>
            <person name="Finn R."/>
            <person name="Kale V."/>
            <person name="Holt S."/>
            <person name="Cochrane G."/>
            <person name="Meng A."/>
            <person name="Brown T."/>
            <person name="Cohen L."/>
        </authorList>
    </citation>
    <scope>NUCLEOTIDE SEQUENCE</scope>
    <source>
        <strain evidence="2">379</strain>
    </source>
</reference>
<protein>
    <submittedName>
        <fullName evidence="2">Uncharacterized protein</fullName>
    </submittedName>
</protein>